<dbReference type="SUPFAM" id="SSF56935">
    <property type="entry name" value="Porins"/>
    <property type="match status" value="1"/>
</dbReference>
<keyword evidence="4" id="KW-1185">Reference proteome</keyword>
<evidence type="ECO:0000259" key="2">
    <source>
        <dbReference type="Pfam" id="PF05569"/>
    </source>
</evidence>
<comment type="caution">
    <text evidence="3">The sequence shown here is derived from an EMBL/GenBank/DDBJ whole genome shotgun (WGS) entry which is preliminary data.</text>
</comment>
<dbReference type="Proteomes" id="UP001595812">
    <property type="component" value="Unassembled WGS sequence"/>
</dbReference>
<evidence type="ECO:0000256" key="1">
    <source>
        <dbReference type="SAM" id="Phobius"/>
    </source>
</evidence>
<protein>
    <submittedName>
        <fullName evidence="3">M56 family metallopeptidase</fullName>
    </submittedName>
</protein>
<feature type="transmembrane region" description="Helical" evidence="1">
    <location>
        <begin position="6"/>
        <end position="22"/>
    </location>
</feature>
<feature type="domain" description="Peptidase M56" evidence="2">
    <location>
        <begin position="153"/>
        <end position="255"/>
    </location>
</feature>
<evidence type="ECO:0000313" key="4">
    <source>
        <dbReference type="Proteomes" id="UP001595812"/>
    </source>
</evidence>
<dbReference type="PANTHER" id="PTHR34978">
    <property type="entry name" value="POSSIBLE SENSOR-TRANSDUCER PROTEIN BLAR"/>
    <property type="match status" value="1"/>
</dbReference>
<dbReference type="EMBL" id="JBHSAT010000023">
    <property type="protein sequence ID" value="MFC3878346.1"/>
    <property type="molecule type" value="Genomic_DNA"/>
</dbReference>
<evidence type="ECO:0000313" key="3">
    <source>
        <dbReference type="EMBL" id="MFC3878346.1"/>
    </source>
</evidence>
<sequence length="816" mass="93514">MDYLLKASVVALIFYVCYLLFLKRETFFQHNRWFLLAGIVTALVFPLIVIPNYIEVTPVAVEATSFTMYESSNESIGVLANVETPFDWSNLLLAIYLVGLAFFLIRFLLQFGSLIQLLLNNPKNKSGFFTYIIVKSDISPFSFFKWIVYNPELFDDNELQLILNHERVHAREYHSLDILFTNLACAVFWFNPVIWLYKKDLQQNLEYIADHKAQQYSENEKDYQHLLLKTSVAHQNLSLTTNFYNSLIKNRILMLHKSKSKNYQKWKFLSVLPLLAFFLMSANIKDIYVEVPNTETYTAVYNDIPERLEFVVTKNTTEDELNELVAIAKKNGVTLQYDYITRNDKNELTNLNLKLNGRSYGGGTGTEPIESFIIYKELDEAGGAYVGRLEGATLHFDDKENLDSNDDKRIESLRQRASNAIVRLGIQDVADAKHRTLMFPKKSEVDPIKVTFNKSMTDAQLEAHKKELKSEGISMSIDRVKRNADGDITSIKLSFTSDTSSVNYAITDDEDGIDPFTFESNKDGGLSVKSTKSNTFEMHFDDEDHDDAPRIIHDDDDNVFIIKRSKEDTLKMNGRVKINTVGKNMIITEADTIMMGNNQGKVKWVSRQDQNGEYHINNDPKFIVRSGGSEPLYIVDGKIIKKKDLKDIDHMLIDHVNVIKDKKATEKYGVKAKNGVVEIFTKDHHPERQVIKIHADDQHKMKKIVTRNHNNTIITAYAHYDEGTLYHNEEEHIAEITKYTSDDVLDDYKAYLKKEGIHMKYSKLKRNNNGEITRIKISVKNDKGASSSASYNDDDGIRNISVGQKGESLIVTTSRI</sequence>
<feature type="transmembrane region" description="Helical" evidence="1">
    <location>
        <begin position="34"/>
        <end position="54"/>
    </location>
</feature>
<accession>A0ABV8ANF6</accession>
<dbReference type="CDD" id="cd07341">
    <property type="entry name" value="M56_BlaR1_MecR1_like"/>
    <property type="match status" value="1"/>
</dbReference>
<gene>
    <name evidence="3" type="ORF">ACFOSX_13985</name>
</gene>
<feature type="transmembrane region" description="Helical" evidence="1">
    <location>
        <begin position="129"/>
        <end position="149"/>
    </location>
</feature>
<feature type="transmembrane region" description="Helical" evidence="1">
    <location>
        <begin position="266"/>
        <end position="284"/>
    </location>
</feature>
<proteinExistence type="predicted"/>
<dbReference type="InterPro" id="IPR037066">
    <property type="entry name" value="Plug_dom_sf"/>
</dbReference>
<organism evidence="3 4">
    <name type="scientific">Winogradskyella maritima</name>
    <dbReference type="NCBI Taxonomy" id="1517766"/>
    <lineage>
        <taxon>Bacteria</taxon>
        <taxon>Pseudomonadati</taxon>
        <taxon>Bacteroidota</taxon>
        <taxon>Flavobacteriia</taxon>
        <taxon>Flavobacteriales</taxon>
        <taxon>Flavobacteriaceae</taxon>
        <taxon>Winogradskyella</taxon>
    </lineage>
</organism>
<dbReference type="RefSeq" id="WP_386102525.1">
    <property type="nucleotide sequence ID" value="NZ_JBHSAT010000023.1"/>
</dbReference>
<dbReference type="Gene3D" id="2.170.130.10">
    <property type="entry name" value="TonB-dependent receptor, plug domain"/>
    <property type="match status" value="1"/>
</dbReference>
<feature type="transmembrane region" description="Helical" evidence="1">
    <location>
        <begin position="178"/>
        <end position="197"/>
    </location>
</feature>
<keyword evidence="1" id="KW-0472">Membrane</keyword>
<reference evidence="4" key="1">
    <citation type="journal article" date="2019" name="Int. J. Syst. Evol. Microbiol.">
        <title>The Global Catalogue of Microorganisms (GCM) 10K type strain sequencing project: providing services to taxonomists for standard genome sequencing and annotation.</title>
        <authorList>
            <consortium name="The Broad Institute Genomics Platform"/>
            <consortium name="The Broad Institute Genome Sequencing Center for Infectious Disease"/>
            <person name="Wu L."/>
            <person name="Ma J."/>
        </authorList>
    </citation>
    <scope>NUCLEOTIDE SEQUENCE [LARGE SCALE GENOMIC DNA]</scope>
    <source>
        <strain evidence="4">CECT 8979</strain>
    </source>
</reference>
<dbReference type="Pfam" id="PF05569">
    <property type="entry name" value="Peptidase_M56"/>
    <property type="match status" value="1"/>
</dbReference>
<dbReference type="PANTHER" id="PTHR34978:SF3">
    <property type="entry name" value="SLR0241 PROTEIN"/>
    <property type="match status" value="1"/>
</dbReference>
<dbReference type="InterPro" id="IPR008756">
    <property type="entry name" value="Peptidase_M56"/>
</dbReference>
<dbReference type="InterPro" id="IPR052173">
    <property type="entry name" value="Beta-lactam_resp_regulator"/>
</dbReference>
<keyword evidence="1" id="KW-0812">Transmembrane</keyword>
<feature type="transmembrane region" description="Helical" evidence="1">
    <location>
        <begin position="91"/>
        <end position="109"/>
    </location>
</feature>
<name>A0ABV8ANF6_9FLAO</name>
<keyword evidence="1" id="KW-1133">Transmembrane helix</keyword>